<protein>
    <submittedName>
        <fullName evidence="1">Uncharacterized protein</fullName>
    </submittedName>
</protein>
<proteinExistence type="predicted"/>
<evidence type="ECO:0000313" key="2">
    <source>
        <dbReference type="Proteomes" id="UP000216345"/>
    </source>
</evidence>
<keyword evidence="2" id="KW-1185">Reference proteome</keyword>
<organism evidence="1 2">
    <name type="scientific">Brucella rhizosphaerae</name>
    <dbReference type="NCBI Taxonomy" id="571254"/>
    <lineage>
        <taxon>Bacteria</taxon>
        <taxon>Pseudomonadati</taxon>
        <taxon>Pseudomonadota</taxon>
        <taxon>Alphaproteobacteria</taxon>
        <taxon>Hyphomicrobiales</taxon>
        <taxon>Brucellaceae</taxon>
        <taxon>Brucella/Ochrobactrum group</taxon>
        <taxon>Brucella</taxon>
    </lineage>
</organism>
<dbReference type="OrthoDB" id="8020904at2"/>
<sequence length="82" mass="9374">MTLIDRLSKLDGPDNETDVLVEVALFRPDKFYKSARANAAGTKVVFTRTDDMCETFWARDHTKTPERRAKSIALLRAKESEQ</sequence>
<reference evidence="1 2" key="1">
    <citation type="submission" date="2017-07" db="EMBL/GenBank/DDBJ databases">
        <title>Phylogenetic study on the rhizospheric bacterium Ochrobactrum sp. A44.</title>
        <authorList>
            <person name="Krzyzanowska D.M."/>
            <person name="Ossowicki A."/>
            <person name="Rajewska M."/>
            <person name="Maciag T."/>
            <person name="Kaczynski Z."/>
            <person name="Czerwicka M."/>
            <person name="Jafra S."/>
        </authorList>
    </citation>
    <scope>NUCLEOTIDE SEQUENCE [LARGE SCALE GENOMIC DNA]</scope>
    <source>
        <strain evidence="1 2">PR17</strain>
    </source>
</reference>
<dbReference type="AlphaFoldDB" id="A0A256FKW2"/>
<name>A0A256FKW2_9HYPH</name>
<dbReference type="Proteomes" id="UP000216345">
    <property type="component" value="Unassembled WGS sequence"/>
</dbReference>
<dbReference type="EMBL" id="NNRK01000025">
    <property type="protein sequence ID" value="OYR15482.1"/>
    <property type="molecule type" value="Genomic_DNA"/>
</dbReference>
<evidence type="ECO:0000313" key="1">
    <source>
        <dbReference type="EMBL" id="OYR15482.1"/>
    </source>
</evidence>
<comment type="caution">
    <text evidence="1">The sequence shown here is derived from an EMBL/GenBank/DDBJ whole genome shotgun (WGS) entry which is preliminary data.</text>
</comment>
<dbReference type="RefSeq" id="WP_094576212.1">
    <property type="nucleotide sequence ID" value="NZ_JBHEEL010000008.1"/>
</dbReference>
<gene>
    <name evidence="1" type="ORF">CEV32_4757</name>
</gene>
<accession>A0A256FKW2</accession>